<dbReference type="SMART" id="SM00436">
    <property type="entry name" value="TOP1Bc"/>
    <property type="match status" value="1"/>
</dbReference>
<feature type="site" description="Interaction with DNA" evidence="8">
    <location>
        <position position="170"/>
    </location>
</feature>
<dbReference type="CDD" id="cd00186">
    <property type="entry name" value="TOP1Ac"/>
    <property type="match status" value="1"/>
</dbReference>
<organism evidence="12 13">
    <name type="scientific">Zobellella iuensis</name>
    <dbReference type="NCBI Taxonomy" id="2803811"/>
    <lineage>
        <taxon>Bacteria</taxon>
        <taxon>Pseudomonadati</taxon>
        <taxon>Pseudomonadota</taxon>
        <taxon>Gammaproteobacteria</taxon>
        <taxon>Aeromonadales</taxon>
        <taxon>Aeromonadaceae</taxon>
        <taxon>Zobellella</taxon>
    </lineage>
</organism>
<dbReference type="InterPro" id="IPR013826">
    <property type="entry name" value="Topo_IA_cen_sub3"/>
</dbReference>
<evidence type="ECO:0000256" key="3">
    <source>
        <dbReference type="ARBA" id="ARBA00022723"/>
    </source>
</evidence>
<keyword evidence="3 8" id="KW-0479">Metal-binding</keyword>
<feature type="domain" description="Topo IA-type catalytic" evidence="11">
    <location>
        <begin position="155"/>
        <end position="609"/>
    </location>
</feature>
<comment type="similarity">
    <text evidence="2 8">Belongs to the type IA topoisomerase family.</text>
</comment>
<dbReference type="PROSITE" id="PS50880">
    <property type="entry name" value="TOPRIM"/>
    <property type="match status" value="1"/>
</dbReference>
<dbReference type="InterPro" id="IPR013824">
    <property type="entry name" value="Topo_IA_cen_sub1"/>
</dbReference>
<dbReference type="SUPFAM" id="SSF56712">
    <property type="entry name" value="Prokaryotic type I DNA topoisomerase"/>
    <property type="match status" value="1"/>
</dbReference>
<feature type="region of interest" description="Disordered" evidence="9">
    <location>
        <begin position="617"/>
        <end position="648"/>
    </location>
</feature>
<proteinExistence type="inferred from homology"/>
<comment type="cofactor">
    <cofactor evidence="8">
        <name>Mg(2+)</name>
        <dbReference type="ChEBI" id="CHEBI:18420"/>
    </cofactor>
    <text evidence="8">Binds two Mg(2+) per subunit.</text>
</comment>
<feature type="site" description="Interaction with DNA" evidence="8">
    <location>
        <position position="178"/>
    </location>
</feature>
<dbReference type="InterPro" id="IPR003602">
    <property type="entry name" value="Topo_IA_DNA-bd_dom"/>
</dbReference>
<gene>
    <name evidence="8" type="primary">topB</name>
    <name evidence="12" type="ORF">JKV55_16655</name>
</gene>
<dbReference type="InterPro" id="IPR013497">
    <property type="entry name" value="Topo_IA_cen"/>
</dbReference>
<feature type="site" description="Interaction with DNA" evidence="8">
    <location>
        <position position="330"/>
    </location>
</feature>
<dbReference type="RefSeq" id="WP_202087942.1">
    <property type="nucleotide sequence ID" value="NZ_JAERTZ010000028.1"/>
</dbReference>
<dbReference type="InterPro" id="IPR034144">
    <property type="entry name" value="TOPRIM_TopoIII"/>
</dbReference>
<evidence type="ECO:0000256" key="2">
    <source>
        <dbReference type="ARBA" id="ARBA00009446"/>
    </source>
</evidence>
<keyword evidence="6 8" id="KW-0238">DNA-binding</keyword>
<dbReference type="InterPro" id="IPR003601">
    <property type="entry name" value="Topo_IA_2"/>
</dbReference>
<accession>A0ABS1QVQ2</accession>
<dbReference type="InterPro" id="IPR005738">
    <property type="entry name" value="TopoIII"/>
</dbReference>
<keyword evidence="5 8" id="KW-0799">Topoisomerase</keyword>
<dbReference type="PANTHER" id="PTHR11390:SF21">
    <property type="entry name" value="DNA TOPOISOMERASE 3-ALPHA"/>
    <property type="match status" value="1"/>
</dbReference>
<dbReference type="CDD" id="cd03362">
    <property type="entry name" value="TOPRIM_TopoIA_TopoIII"/>
    <property type="match status" value="1"/>
</dbReference>
<dbReference type="Gene3D" id="1.10.460.10">
    <property type="entry name" value="Topoisomerase I, domain 2"/>
    <property type="match status" value="1"/>
</dbReference>
<dbReference type="HAMAP" id="MF_00953">
    <property type="entry name" value="Topoisom_3_prok"/>
    <property type="match status" value="1"/>
</dbReference>
<name>A0ABS1QVQ2_9GAMM</name>
<dbReference type="Pfam" id="PF01751">
    <property type="entry name" value="Toprim"/>
    <property type="match status" value="1"/>
</dbReference>
<comment type="catalytic activity">
    <reaction evidence="1 8">
        <text>ATP-independent breakage of single-stranded DNA, followed by passage and rejoining.</text>
        <dbReference type="EC" id="5.6.2.1"/>
    </reaction>
</comment>
<comment type="function">
    <text evidence="8">Releases the supercoiling and torsional tension of DNA, which is introduced during the DNA replication and transcription, by transiently cleaving and rejoining one strand of the DNA duplex. Introduces a single-strand break via transesterification at a target site in duplex DNA. The scissile phosphodiester is attacked by the catalytic tyrosine of the enzyme, resulting in the formation of a DNA-(5'-phosphotyrosyl)-enzyme intermediate and the expulsion of a 3'-OH DNA strand. The free DNA strand then undergoes passage around the unbroken strand, thus removing DNA supercoils. Finally, in the religation step, the DNA 3'-OH attacks the covalent intermediate to expel the active-site tyrosine and restore the DNA phosphodiester backbone.</text>
</comment>
<dbReference type="PRINTS" id="PR00417">
    <property type="entry name" value="PRTPISMRASEI"/>
</dbReference>
<dbReference type="NCBIfam" id="NF005829">
    <property type="entry name" value="PRK07726.1"/>
    <property type="match status" value="1"/>
</dbReference>
<dbReference type="Gene3D" id="1.10.290.10">
    <property type="entry name" value="Topoisomerase I, domain 4"/>
    <property type="match status" value="1"/>
</dbReference>
<dbReference type="Pfam" id="PF01131">
    <property type="entry name" value="Topoisom_bac"/>
    <property type="match status" value="1"/>
</dbReference>
<evidence type="ECO:0000256" key="9">
    <source>
        <dbReference type="SAM" id="MobiDB-lite"/>
    </source>
</evidence>
<evidence type="ECO:0000256" key="7">
    <source>
        <dbReference type="ARBA" id="ARBA00023235"/>
    </source>
</evidence>
<feature type="active site" description="O-(5'-phospho-DNA)-tyrosine intermediate" evidence="8">
    <location>
        <position position="328"/>
    </location>
</feature>
<dbReference type="Gene3D" id="3.40.50.140">
    <property type="match status" value="1"/>
</dbReference>
<feature type="binding site" evidence="8">
    <location>
        <position position="7"/>
    </location>
    <ligand>
        <name>Mg(2+)</name>
        <dbReference type="ChEBI" id="CHEBI:18420"/>
        <label>1</label>
        <note>catalytic</note>
    </ligand>
</feature>
<evidence type="ECO:0000256" key="4">
    <source>
        <dbReference type="ARBA" id="ARBA00022842"/>
    </source>
</evidence>
<dbReference type="SMART" id="SM00437">
    <property type="entry name" value="TOP1Ac"/>
    <property type="match status" value="1"/>
</dbReference>
<feature type="compositionally biased region" description="Basic residues" evidence="9">
    <location>
        <begin position="626"/>
        <end position="648"/>
    </location>
</feature>
<feature type="binding site" evidence="8">
    <location>
        <position position="103"/>
    </location>
    <ligand>
        <name>Mg(2+)</name>
        <dbReference type="ChEBI" id="CHEBI:18420"/>
        <label>2</label>
    </ligand>
</feature>
<dbReference type="Gene3D" id="2.70.20.10">
    <property type="entry name" value="Topoisomerase I, domain 3"/>
    <property type="match status" value="1"/>
</dbReference>
<dbReference type="InterPro" id="IPR006171">
    <property type="entry name" value="TOPRIM_dom"/>
</dbReference>
<dbReference type="InterPro" id="IPR013825">
    <property type="entry name" value="Topo_IA_cen_sub2"/>
</dbReference>
<evidence type="ECO:0000313" key="13">
    <source>
        <dbReference type="Proteomes" id="UP000638570"/>
    </source>
</evidence>
<keyword evidence="13" id="KW-1185">Reference proteome</keyword>
<sequence>MILYIAEKPSLGRALAEVLPKPHHKGDGFIRLGNGDVVSWCIGHLLEQAQPDAYDPAFKQWRLEHLPIIPREWKLEVKAKTRGQLAVLKKLLKQADGIVHVGDPDREGQLLVDEVIRYCGVPAARREAVQRCLISDLNPNAVKKALAALRPNREFVPLSVSALARARADWLYGINMSRLCTIQGRSQGYQGVLSVGRVQTPVLGLVVRRDREIDAFEPRSYYEVLALLQTDSGARFKAKWQPSEACQPWQDEEGRVLSRALAENVIRRIAGQPGRVLRAERQRQRQAPPLPYNLSALQIDAARRFGLSAKQVLDVCQALYERHKLITYPRSDCRYLPEEHFSQAGAVTGALTRICPELAPALAAADLSRRGKAWDDKRVEAHHAIIPTARAMDGERLSATERHIYYLVARQYLAQFYPHWEYDDRRLEIDIAGGRFLARARQQVQPGWKTLFAQPDQREPEEDPELQPALPELRQGDELLCLEGELLDKLTQPPRYFTDATLLSAMTHIARYVTDPGLKKILRDTDGLGTEATRAGIIELLFTRDFLRREGRQIRATEAGRQLIASLPAVATTPDMTARWEAALDAISRKEGSYQAFMTELEQLLPSLMQQLDPASLRALPTGPRGGRKPKGRSRGGRGQRASKRLPA</sequence>
<dbReference type="InterPro" id="IPR000380">
    <property type="entry name" value="Topo_IA"/>
</dbReference>
<feature type="binding site" evidence="8">
    <location>
        <position position="105"/>
    </location>
    <ligand>
        <name>Mg(2+)</name>
        <dbReference type="ChEBI" id="CHEBI:18420"/>
        <label>2</label>
    </ligand>
</feature>
<dbReference type="NCBIfam" id="TIGR01056">
    <property type="entry name" value="topB"/>
    <property type="match status" value="1"/>
</dbReference>
<evidence type="ECO:0000256" key="6">
    <source>
        <dbReference type="ARBA" id="ARBA00023125"/>
    </source>
</evidence>
<evidence type="ECO:0000256" key="5">
    <source>
        <dbReference type="ARBA" id="ARBA00023029"/>
    </source>
</evidence>
<feature type="site" description="Interaction with DNA" evidence="8">
    <location>
        <position position="61"/>
    </location>
</feature>
<dbReference type="PROSITE" id="PS52039">
    <property type="entry name" value="TOPO_IA_2"/>
    <property type="match status" value="1"/>
</dbReference>
<dbReference type="EMBL" id="JAERTZ010000028">
    <property type="protein sequence ID" value="MBL1378942.1"/>
    <property type="molecule type" value="Genomic_DNA"/>
</dbReference>
<dbReference type="InterPro" id="IPR023405">
    <property type="entry name" value="Topo_IA_core_domain"/>
</dbReference>
<dbReference type="PANTHER" id="PTHR11390">
    <property type="entry name" value="PROKARYOTIC DNA TOPOISOMERASE"/>
    <property type="match status" value="1"/>
</dbReference>
<dbReference type="SMART" id="SM00493">
    <property type="entry name" value="TOPRIM"/>
    <property type="match status" value="1"/>
</dbReference>
<dbReference type="Proteomes" id="UP000638570">
    <property type="component" value="Unassembled WGS sequence"/>
</dbReference>
<keyword evidence="4 8" id="KW-0460">Magnesium</keyword>
<reference evidence="13" key="1">
    <citation type="submission" date="2021-01" db="EMBL/GenBank/DDBJ databases">
        <title>Genome public.</title>
        <authorList>
            <person name="Liu C."/>
            <person name="Sun Q."/>
        </authorList>
    </citation>
    <scope>NUCLEOTIDE SEQUENCE [LARGE SCALE GENOMIC DNA]</scope>
    <source>
        <strain evidence="13">CGMCC 1.18722</strain>
    </source>
</reference>
<evidence type="ECO:0000259" key="11">
    <source>
        <dbReference type="PROSITE" id="PS52039"/>
    </source>
</evidence>
<evidence type="ECO:0000313" key="12">
    <source>
        <dbReference type="EMBL" id="MBL1378942.1"/>
    </source>
</evidence>
<evidence type="ECO:0000256" key="1">
    <source>
        <dbReference type="ARBA" id="ARBA00000213"/>
    </source>
</evidence>
<feature type="domain" description="Toprim" evidence="10">
    <location>
        <begin position="1"/>
        <end position="134"/>
    </location>
</feature>
<dbReference type="EC" id="5.6.2.1" evidence="8"/>
<feature type="region of interest" description="Interaction with DNA" evidence="8">
    <location>
        <begin position="194"/>
        <end position="199"/>
    </location>
</feature>
<feature type="site" description="Interaction with DNA" evidence="8">
    <location>
        <position position="185"/>
    </location>
</feature>
<evidence type="ECO:0000259" key="10">
    <source>
        <dbReference type="PROSITE" id="PS50880"/>
    </source>
</evidence>
<dbReference type="InterPro" id="IPR023406">
    <property type="entry name" value="Topo_IA_AS"/>
</dbReference>
<comment type="caution">
    <text evidence="12">The sequence shown here is derived from an EMBL/GenBank/DDBJ whole genome shotgun (WGS) entry which is preliminary data.</text>
</comment>
<dbReference type="PROSITE" id="PS00396">
    <property type="entry name" value="TOPO_IA_1"/>
    <property type="match status" value="1"/>
</dbReference>
<feature type="binding site" evidence="8">
    <location>
        <position position="103"/>
    </location>
    <ligand>
        <name>Mg(2+)</name>
        <dbReference type="ChEBI" id="CHEBI:18420"/>
        <label>1</label>
        <note>catalytic</note>
    </ligand>
</feature>
<evidence type="ECO:0000256" key="8">
    <source>
        <dbReference type="HAMAP-Rule" id="MF_00953"/>
    </source>
</evidence>
<keyword evidence="7 8" id="KW-0413">Isomerase</keyword>
<protein>
    <recommendedName>
        <fullName evidence="8">DNA topoisomerase 3</fullName>
        <ecNumber evidence="8">5.6.2.1</ecNumber>
    </recommendedName>
    <alternativeName>
        <fullName evidence="8">DNA topoisomerase III</fullName>
    </alternativeName>
</protein>